<dbReference type="WBParaSite" id="BXY_1123000.1">
    <property type="protein sequence ID" value="BXY_1123000.1"/>
    <property type="gene ID" value="BXY_1123000"/>
</dbReference>
<evidence type="ECO:0000259" key="8">
    <source>
        <dbReference type="SMART" id="SM01070"/>
    </source>
</evidence>
<dbReference type="Pfam" id="PF08564">
    <property type="entry name" value="CDC37_C"/>
    <property type="match status" value="1"/>
</dbReference>
<name>A0A1I7SDX2_BURXY</name>
<dbReference type="GO" id="GO:0006457">
    <property type="term" value="P:protein folding"/>
    <property type="evidence" value="ECO:0007669"/>
    <property type="project" value="TreeGrafter"/>
</dbReference>
<evidence type="ECO:0000259" key="9">
    <source>
        <dbReference type="SMART" id="SM01071"/>
    </source>
</evidence>
<keyword evidence="4" id="KW-0143">Chaperone</keyword>
<feature type="compositionally biased region" description="Basic and acidic residues" evidence="6">
    <location>
        <begin position="1"/>
        <end position="12"/>
    </location>
</feature>
<keyword evidence="12" id="KW-1185">Reference proteome</keyword>
<feature type="region of interest" description="Disordered" evidence="6">
    <location>
        <begin position="1"/>
        <end position="27"/>
    </location>
</feature>
<dbReference type="SMR" id="A0A1I7SDX2"/>
<feature type="domain" description="Cdc37 N-terminal" evidence="9">
    <location>
        <begin position="2"/>
        <end position="124"/>
    </location>
</feature>
<dbReference type="Proteomes" id="UP000095284">
    <property type="component" value="Unplaced"/>
</dbReference>
<dbReference type="GO" id="GO:0005737">
    <property type="term" value="C:cytoplasm"/>
    <property type="evidence" value="ECO:0007669"/>
    <property type="project" value="UniProtKB-SubCell"/>
</dbReference>
<dbReference type="EMBL" id="CAJFCV020000002">
    <property type="protein sequence ID" value="CAG9100344.1"/>
    <property type="molecule type" value="Genomic_DNA"/>
</dbReference>
<evidence type="ECO:0000256" key="4">
    <source>
        <dbReference type="ARBA" id="ARBA00023186"/>
    </source>
</evidence>
<feature type="region of interest" description="Disordered" evidence="6">
    <location>
        <begin position="43"/>
        <end position="62"/>
    </location>
</feature>
<dbReference type="GO" id="GO:0050821">
    <property type="term" value="P:protein stabilization"/>
    <property type="evidence" value="ECO:0007669"/>
    <property type="project" value="TreeGrafter"/>
</dbReference>
<organism evidence="11 13">
    <name type="scientific">Bursaphelenchus xylophilus</name>
    <name type="common">Pinewood nematode worm</name>
    <name type="synonym">Aphelenchoides xylophilus</name>
    <dbReference type="NCBI Taxonomy" id="6326"/>
    <lineage>
        <taxon>Eukaryota</taxon>
        <taxon>Metazoa</taxon>
        <taxon>Ecdysozoa</taxon>
        <taxon>Nematoda</taxon>
        <taxon>Chromadorea</taxon>
        <taxon>Rhabditida</taxon>
        <taxon>Tylenchina</taxon>
        <taxon>Tylenchomorpha</taxon>
        <taxon>Aphelenchoidea</taxon>
        <taxon>Aphelenchoididae</taxon>
        <taxon>Bursaphelenchus</taxon>
    </lineage>
</organism>
<feature type="domain" description="Cdc37 C-terminal" evidence="7">
    <location>
        <begin position="290"/>
        <end position="367"/>
    </location>
</feature>
<dbReference type="GO" id="GO:0051082">
    <property type="term" value="F:unfolded protein binding"/>
    <property type="evidence" value="ECO:0007669"/>
    <property type="project" value="TreeGrafter"/>
</dbReference>
<evidence type="ECO:0000256" key="3">
    <source>
        <dbReference type="ARBA" id="ARBA00022490"/>
    </source>
</evidence>
<comment type="subcellular location">
    <subcellularLocation>
        <location evidence="1">Cytoplasm</location>
    </subcellularLocation>
</comment>
<dbReference type="PANTHER" id="PTHR12800:SF4">
    <property type="entry name" value="HSP90 CO-CHAPERONE CDC37"/>
    <property type="match status" value="1"/>
</dbReference>
<dbReference type="InterPro" id="IPR013855">
    <property type="entry name" value="Cdc37_N_dom"/>
</dbReference>
<dbReference type="AlphaFoldDB" id="A0A1I7SDX2"/>
<dbReference type="OrthoDB" id="440202at2759"/>
<dbReference type="InterPro" id="IPR038189">
    <property type="entry name" value="Cdc37_Hsp90-bd_sf"/>
</dbReference>
<evidence type="ECO:0000259" key="7">
    <source>
        <dbReference type="SMART" id="SM01069"/>
    </source>
</evidence>
<dbReference type="PANTHER" id="PTHR12800">
    <property type="entry name" value="CDC37-RELATED"/>
    <property type="match status" value="1"/>
</dbReference>
<dbReference type="GO" id="GO:0031072">
    <property type="term" value="F:heat shock protein binding"/>
    <property type="evidence" value="ECO:0007669"/>
    <property type="project" value="TreeGrafter"/>
</dbReference>
<gene>
    <name evidence="10" type="ORF">BXYJ_LOCUS4808</name>
</gene>
<dbReference type="Pfam" id="PF03234">
    <property type="entry name" value="CDC37_N"/>
    <property type="match status" value="1"/>
</dbReference>
<dbReference type="InterPro" id="IPR013873">
    <property type="entry name" value="Cdc37_C"/>
</dbReference>
<protein>
    <recommendedName>
        <fullName evidence="5">Hsp90 chaperone protein kinase-targeting subunit</fullName>
    </recommendedName>
</protein>
<dbReference type="EMBL" id="CAJFDI010000002">
    <property type="protein sequence ID" value="CAD5216984.1"/>
    <property type="molecule type" value="Genomic_DNA"/>
</dbReference>
<dbReference type="Proteomes" id="UP000659654">
    <property type="component" value="Unassembled WGS sequence"/>
</dbReference>
<evidence type="ECO:0000313" key="10">
    <source>
        <dbReference type="EMBL" id="CAD5216984.1"/>
    </source>
</evidence>
<feature type="compositionally biased region" description="Basic and acidic residues" evidence="6">
    <location>
        <begin position="43"/>
        <end position="55"/>
    </location>
</feature>
<dbReference type="Proteomes" id="UP000582659">
    <property type="component" value="Unassembled WGS sequence"/>
</dbReference>
<reference evidence="13" key="1">
    <citation type="submission" date="2016-11" db="UniProtKB">
        <authorList>
            <consortium name="WormBaseParasite"/>
        </authorList>
    </citation>
    <scope>IDENTIFICATION</scope>
</reference>
<evidence type="ECO:0000313" key="11">
    <source>
        <dbReference type="Proteomes" id="UP000095284"/>
    </source>
</evidence>
<dbReference type="SUPFAM" id="SSF101391">
    <property type="entry name" value="Hsp90 co-chaperone CDC37"/>
    <property type="match status" value="1"/>
</dbReference>
<dbReference type="Gene3D" id="6.10.140.250">
    <property type="match status" value="1"/>
</dbReference>
<dbReference type="SMART" id="SM01070">
    <property type="entry name" value="CDC37_M"/>
    <property type="match status" value="1"/>
</dbReference>
<feature type="domain" description="Cdc37 Hsp90 binding" evidence="8">
    <location>
        <begin position="122"/>
        <end position="284"/>
    </location>
</feature>
<dbReference type="Pfam" id="PF08565">
    <property type="entry name" value="CDC37_M"/>
    <property type="match status" value="1"/>
</dbReference>
<dbReference type="GO" id="GO:0019901">
    <property type="term" value="F:protein kinase binding"/>
    <property type="evidence" value="ECO:0007669"/>
    <property type="project" value="InterPro"/>
</dbReference>
<sequence>MPIDYSKWKNIEVSDDEDDTHPNIDTPSLFRWRHQARLERMAEMKQKKEEVEGQKKQVSTKVQELEEKVKNTQDEKERIKLELELNEIKRQEEEFLKKEKMLEEEEAKQPWNVDTIGHEAWSKTVVNKYSDKKPEPPKTDEEEENKRMMDFFKKNESVMREYCQQNGFDKCEEFLLEHPYLASDFASSWITIEALNLAIDEEYDEMANYAKNGITLQYLLELAKSLNSLPTNTNVIKAFFKKIRAADEAYIKMYDDEVDAFKARLIKRGREKREAAIAEVEAEEKAERIKNAPGGIDPKEVFDSLPKEMQEAFESQSVDALLHVAEAMDQEVFKYHLDRCIASGLWVPNAKEAEEAEKSTVEPEKTA</sequence>
<dbReference type="Gene3D" id="1.20.58.610">
    <property type="entry name" value="Cdc37, Hsp90 binding domain"/>
    <property type="match status" value="1"/>
</dbReference>
<proteinExistence type="inferred from homology"/>
<dbReference type="InterPro" id="IPR004918">
    <property type="entry name" value="Cdc37"/>
</dbReference>
<evidence type="ECO:0000313" key="12">
    <source>
        <dbReference type="Proteomes" id="UP000659654"/>
    </source>
</evidence>
<dbReference type="InterPro" id="IPR013874">
    <property type="entry name" value="Cdc37_Hsp90-bd"/>
</dbReference>
<dbReference type="SMART" id="SM01071">
    <property type="entry name" value="CDC37_N"/>
    <property type="match status" value="1"/>
</dbReference>
<evidence type="ECO:0000256" key="2">
    <source>
        <dbReference type="ARBA" id="ARBA00006222"/>
    </source>
</evidence>
<reference evidence="10" key="2">
    <citation type="submission" date="2020-09" db="EMBL/GenBank/DDBJ databases">
        <authorList>
            <person name="Kikuchi T."/>
        </authorList>
    </citation>
    <scope>NUCLEOTIDE SEQUENCE</scope>
    <source>
        <strain evidence="10">Ka4C1</strain>
    </source>
</reference>
<dbReference type="eggNOG" id="KOG2260">
    <property type="taxonomic scope" value="Eukaryota"/>
</dbReference>
<accession>A0A1I7SDX2</accession>
<keyword evidence="3" id="KW-0963">Cytoplasm</keyword>
<dbReference type="GO" id="GO:0051087">
    <property type="term" value="F:protein-folding chaperone binding"/>
    <property type="evidence" value="ECO:0007669"/>
    <property type="project" value="TreeGrafter"/>
</dbReference>
<evidence type="ECO:0000256" key="5">
    <source>
        <dbReference type="ARBA" id="ARBA00031396"/>
    </source>
</evidence>
<evidence type="ECO:0000256" key="6">
    <source>
        <dbReference type="SAM" id="MobiDB-lite"/>
    </source>
</evidence>
<evidence type="ECO:0000313" key="13">
    <source>
        <dbReference type="WBParaSite" id="BXY_1123000.1"/>
    </source>
</evidence>
<comment type="similarity">
    <text evidence="2">Belongs to the CDC37 family.</text>
</comment>
<evidence type="ECO:0000256" key="1">
    <source>
        <dbReference type="ARBA" id="ARBA00004496"/>
    </source>
</evidence>
<dbReference type="SMART" id="SM01069">
    <property type="entry name" value="CDC37_C"/>
    <property type="match status" value="1"/>
</dbReference>